<dbReference type="InterPro" id="IPR058564">
    <property type="entry name" value="TPR_TRAPPC9_Trs120"/>
</dbReference>
<dbReference type="Pfam" id="PF26254">
    <property type="entry name" value="Ig_TRAPPC9-Trs120_1st"/>
    <property type="match status" value="1"/>
</dbReference>
<dbReference type="FunCoup" id="A0A409VIN0">
    <property type="interactions" value="56"/>
</dbReference>
<keyword evidence="10" id="KW-1185">Reference proteome</keyword>
<organism evidence="9 10">
    <name type="scientific">Gymnopilus dilepis</name>
    <dbReference type="NCBI Taxonomy" id="231916"/>
    <lineage>
        <taxon>Eukaryota</taxon>
        <taxon>Fungi</taxon>
        <taxon>Dikarya</taxon>
        <taxon>Basidiomycota</taxon>
        <taxon>Agaricomycotina</taxon>
        <taxon>Agaricomycetes</taxon>
        <taxon>Agaricomycetidae</taxon>
        <taxon>Agaricales</taxon>
        <taxon>Agaricineae</taxon>
        <taxon>Hymenogastraceae</taxon>
        <taxon>Gymnopilus</taxon>
    </lineage>
</organism>
<dbReference type="Pfam" id="PF26251">
    <property type="entry name" value="TPR_TRAPPC9-Trs120"/>
    <property type="match status" value="1"/>
</dbReference>
<feature type="domain" description="Trs120/TRAPPC9 third Ig-like" evidence="7">
    <location>
        <begin position="1043"/>
        <end position="1214"/>
    </location>
</feature>
<dbReference type="STRING" id="231916.A0A409VIN0"/>
<dbReference type="InterPro" id="IPR013935">
    <property type="entry name" value="Trs120_TRAPPC9"/>
</dbReference>
<comment type="subcellular location">
    <subcellularLocation>
        <location evidence="1">Golgi apparatus</location>
    </subcellularLocation>
</comment>
<evidence type="ECO:0000313" key="9">
    <source>
        <dbReference type="EMBL" id="PPQ66077.1"/>
    </source>
</evidence>
<proteinExistence type="predicted"/>
<evidence type="ECO:0000256" key="3">
    <source>
        <dbReference type="SAM" id="MobiDB-lite"/>
    </source>
</evidence>
<dbReference type="InterPro" id="IPR058567">
    <property type="entry name" value="Ig_TRAPPC9_Trs120_3rd"/>
</dbReference>
<dbReference type="InParanoid" id="A0A409VIN0"/>
<comment type="caution">
    <text evidence="9">The sequence shown here is derived from an EMBL/GenBank/DDBJ whole genome shotgun (WGS) entry which is preliminary data.</text>
</comment>
<feature type="domain" description="Trs120/TRAPPC9 N-terminal" evidence="4">
    <location>
        <begin position="9"/>
        <end position="344"/>
    </location>
</feature>
<dbReference type="InterPro" id="IPR058568">
    <property type="entry name" value="Ig_TRAPPC9_Trs120_4th"/>
</dbReference>
<dbReference type="Pfam" id="PF26282">
    <property type="entry name" value="Ig_TRAPPC9-Trs120_3rd"/>
    <property type="match status" value="1"/>
</dbReference>
<feature type="domain" description="Trs120/TRAPPC9 fourth Ig-like" evidence="8">
    <location>
        <begin position="1242"/>
        <end position="1323"/>
    </location>
</feature>
<dbReference type="PANTHER" id="PTHR21512">
    <property type="entry name" value="TRAFFICKING PROTEIN PARTICLE COMPLEX SUBUNIT 9"/>
    <property type="match status" value="1"/>
</dbReference>
<dbReference type="GO" id="GO:0005802">
    <property type="term" value="C:trans-Golgi network"/>
    <property type="evidence" value="ECO:0007669"/>
    <property type="project" value="TreeGrafter"/>
</dbReference>
<evidence type="ECO:0000259" key="4">
    <source>
        <dbReference type="Pfam" id="PF08626"/>
    </source>
</evidence>
<dbReference type="EMBL" id="NHYE01005639">
    <property type="protein sequence ID" value="PPQ66077.1"/>
    <property type="molecule type" value="Genomic_DNA"/>
</dbReference>
<evidence type="ECO:0000259" key="5">
    <source>
        <dbReference type="Pfam" id="PF26251"/>
    </source>
</evidence>
<feature type="compositionally biased region" description="Polar residues" evidence="3">
    <location>
        <begin position="228"/>
        <end position="247"/>
    </location>
</feature>
<evidence type="ECO:0000259" key="8">
    <source>
        <dbReference type="Pfam" id="PF26283"/>
    </source>
</evidence>
<protein>
    <submittedName>
        <fullName evidence="9">Uncharacterized protein</fullName>
    </submittedName>
</protein>
<feature type="compositionally biased region" description="Low complexity" evidence="3">
    <location>
        <begin position="252"/>
        <end position="268"/>
    </location>
</feature>
<evidence type="ECO:0000259" key="7">
    <source>
        <dbReference type="Pfam" id="PF26282"/>
    </source>
</evidence>
<dbReference type="PANTHER" id="PTHR21512:SF5">
    <property type="entry name" value="TRAFFICKING PROTEIN PARTICLE COMPLEX SUBUNIT 9"/>
    <property type="match status" value="1"/>
</dbReference>
<accession>A0A409VIN0</accession>
<dbReference type="OrthoDB" id="27962at2759"/>
<evidence type="ECO:0000313" key="10">
    <source>
        <dbReference type="Proteomes" id="UP000284706"/>
    </source>
</evidence>
<keyword evidence="2" id="KW-0333">Golgi apparatus</keyword>
<dbReference type="InterPro" id="IPR058563">
    <property type="entry name" value="Trs120_TRAPPC9_N"/>
</dbReference>
<sequence length="1346" mass="148910">MDRHPFASLAHVRILLIPVGLIPQSLFETYAKEIRNFESLRLAEIPADTRDGRAARFLPSPLSKGNLHLSFPSHPPPLSHSQLSLVRPSHFPLAVIGIGSCSQTDALRSLHAQFNAALADFYPPPSTYPLVKNCFAFEEAEGTVNLDANENLPGLVVVPHITNRRLHIGTLLGVLCSQILAEFEALVKALETPLGNEYLNASLMPILPPLSELPSSLNIVSKADSPTHLPSFNSQPDMSRPSFSLSAAPSLRRNASSTTTTPTNRQSTLGIQAQKKRLSTIGTSSSHGRLYKMLGDFFLLSGRTEDAAVWYNEAIQLFRGSHDPLWYACTLEGLATLTIVEAWSAGHGLNGSTSTVKEPWTDVSDRLQQAINLYQKTPAPESEETHSLLAYLYCGCVLRQTSLFFSVWSAKGWGPLAFTTMLQPGPEPHIPPTLSPENGDDWITVERLSSITGISRASISAVLAQLHGPWLLHLGPRERINVLEVTAGFYACLGYQRKETYILREVLGCILDLLVCGREEDGYSHPSTVPQSAGLGIHNVHPIPGSSWGSVGVRVSESSEGNESILRLLKHVCRVLGINLEAVGLTEDIRSQASEQVPSLEEYDEDIIQELREPIGWPELQVGVVREAVAVAEALPDFPSVAQFALSSLKTLQSFLSSADQYHLYTTASRALTTARRRGDSRVVEYWSGRPIVSISIAPLPAIRIPVEKPRSIQNRTGDLRPLIQGIVDPFLYNPRRAAVDKGRSLVAQNEALEFVITLQNPYIFDLELQEISLSTSGVTFESQPLHTVIPANTLHQVVLSGKATATGILTIRGCFVQAPGGALREYFLPLYTPEEEERLARKKRAINSENGRSKYSGLQRYPWSKARQQGNRKSTESSNESRFRFLECKVVPQQPLLRIRRSSITHGALMLYDGEQSSIRLTLENVSPIPVDFLHLSFEDSTIEPAQRALADGNLSVFETYETEYSLIHRPVFSWDLKEAKSIPPNQNVTLTLGCFGKVGCTSGTIHVSYSNSKDPNLHGSDSFYVRQVPYPLMVTVYHMLECSNMDILQFPSYPSPIHPRNSSAINRLESLQSEDDAGWCLFSIEVRNTYGSPFDVTLLRTQDGESVASSTTTIPPGSSSRRVYPKLVIPLKKISLSEEDHSKPIPTLSDRQFVVAHSDLSQSELLTQRELFWYREKLFQSVRGLWRETGGARTGELSFRAERMTLPMLETFRLDFARVTLSIDSCISSEKGRRTTGVRYYPVVNEFITLRATVTNLTSSPLVFTFDLETTPSEHLIYEGALTDLPLGRLEGGRSKEFHTSICFLASGHFEISAVVRAFGEAEIEGRVAKAHVTAVSSDSRPHT</sequence>
<dbReference type="InterPro" id="IPR058565">
    <property type="entry name" value="Ig_TRAPPC9_Trs120_1st"/>
</dbReference>
<name>A0A409VIN0_9AGAR</name>
<reference evidence="9 10" key="1">
    <citation type="journal article" date="2018" name="Evol. Lett.">
        <title>Horizontal gene cluster transfer increased hallucinogenic mushroom diversity.</title>
        <authorList>
            <person name="Reynolds H.T."/>
            <person name="Vijayakumar V."/>
            <person name="Gluck-Thaler E."/>
            <person name="Korotkin H.B."/>
            <person name="Matheny P.B."/>
            <person name="Slot J.C."/>
        </authorList>
    </citation>
    <scope>NUCLEOTIDE SEQUENCE [LARGE SCALE GENOMIC DNA]</scope>
    <source>
        <strain evidence="9 10">SRW20</strain>
    </source>
</reference>
<feature type="domain" description="Trs120/TRAPPC9 first Ig-like" evidence="6">
    <location>
        <begin position="692"/>
        <end position="894"/>
    </location>
</feature>
<dbReference type="Pfam" id="PF26280">
    <property type="entry name" value="Ig_TRAPPC9-Trs120_2nd"/>
    <property type="match status" value="1"/>
</dbReference>
<dbReference type="Pfam" id="PF08626">
    <property type="entry name" value="TRAPPC9-Trs120"/>
    <property type="match status" value="1"/>
</dbReference>
<evidence type="ECO:0000256" key="2">
    <source>
        <dbReference type="ARBA" id="ARBA00023034"/>
    </source>
</evidence>
<gene>
    <name evidence="9" type="ORF">CVT26_010819</name>
</gene>
<evidence type="ECO:0000256" key="1">
    <source>
        <dbReference type="ARBA" id="ARBA00004555"/>
    </source>
</evidence>
<feature type="domain" description="Trs120/TRAPPC9 TPR region" evidence="5">
    <location>
        <begin position="365"/>
        <end position="678"/>
    </location>
</feature>
<dbReference type="Proteomes" id="UP000284706">
    <property type="component" value="Unassembled WGS sequence"/>
</dbReference>
<dbReference type="Pfam" id="PF26283">
    <property type="entry name" value="Ig_TRAPPC9-Trs120_4th"/>
    <property type="match status" value="1"/>
</dbReference>
<feature type="region of interest" description="Disordered" evidence="3">
    <location>
        <begin position="228"/>
        <end position="276"/>
    </location>
</feature>
<evidence type="ECO:0000259" key="6">
    <source>
        <dbReference type="Pfam" id="PF26254"/>
    </source>
</evidence>